<dbReference type="InterPro" id="IPR025669">
    <property type="entry name" value="AAA_dom"/>
</dbReference>
<keyword evidence="3" id="KW-1185">Reference proteome</keyword>
<dbReference type="InterPro" id="IPR050678">
    <property type="entry name" value="DNA_Partitioning_ATPase"/>
</dbReference>
<dbReference type="OrthoDB" id="9799330at2"/>
<dbReference type="PANTHER" id="PTHR13696">
    <property type="entry name" value="P-LOOP CONTAINING NUCLEOSIDE TRIPHOSPHATE HYDROLASE"/>
    <property type="match status" value="1"/>
</dbReference>
<proteinExistence type="predicted"/>
<dbReference type="CDD" id="cd02042">
    <property type="entry name" value="ParAB_family"/>
    <property type="match status" value="1"/>
</dbReference>
<dbReference type="Gene3D" id="3.40.50.300">
    <property type="entry name" value="P-loop containing nucleotide triphosphate hydrolases"/>
    <property type="match status" value="1"/>
</dbReference>
<reference evidence="2 3" key="1">
    <citation type="submission" date="2016-10" db="EMBL/GenBank/DDBJ databases">
        <title>Rodentibacter gen. nov. and new species.</title>
        <authorList>
            <person name="Christensen H."/>
        </authorList>
    </citation>
    <scope>NUCLEOTIDE SEQUENCE [LARGE SCALE GENOMIC DNA]</scope>
    <source>
        <strain evidence="2 3">H1987082031</strain>
    </source>
</reference>
<accession>A0A1V3J6R4</accession>
<sequence>MENLSQNSAFIVTVMSTKGGVTKSTNVANIGAFCADCGLRTLMIDTDVQPTLSTYYNLNYTAPQGLFEFLIQSNTNPEQVISKTEYTHLDIIQSNDPTDAITTHLRNSPDGMLRFNDLVRSLENYDLILVDTRGTKGITVDMSVLASDLVISPLKPELLSAREFVRGTMGLYQQLQVFTKHGFKLPQLKAVINCLDKTNDAKSVVESLRKLFIESNDSYMELLELAIPARVAYREAASLALPVHRHNKDEKENIRKLCISLFPQWADKFQTR</sequence>
<dbReference type="Pfam" id="PF13614">
    <property type="entry name" value="AAA_31"/>
    <property type="match status" value="1"/>
</dbReference>
<dbReference type="PANTHER" id="PTHR13696:SF99">
    <property type="entry name" value="COBYRINIC ACID AC-DIAMIDE SYNTHASE"/>
    <property type="match status" value="1"/>
</dbReference>
<protein>
    <submittedName>
        <fullName evidence="2">Chromosome partitioning protein ParA</fullName>
    </submittedName>
</protein>
<name>A0A1V3J6R4_9PAST</name>
<comment type="caution">
    <text evidence="2">The sequence shown here is derived from an EMBL/GenBank/DDBJ whole genome shotgun (WGS) entry which is preliminary data.</text>
</comment>
<feature type="domain" description="AAA" evidence="1">
    <location>
        <begin position="11"/>
        <end position="161"/>
    </location>
</feature>
<dbReference type="RefSeq" id="WP_059366973.1">
    <property type="nucleotide sequence ID" value="NZ_MLHL01000006.1"/>
</dbReference>
<dbReference type="SUPFAM" id="SSF52540">
    <property type="entry name" value="P-loop containing nucleoside triphosphate hydrolases"/>
    <property type="match status" value="1"/>
</dbReference>
<evidence type="ECO:0000259" key="1">
    <source>
        <dbReference type="Pfam" id="PF13614"/>
    </source>
</evidence>
<organism evidence="2 3">
    <name type="scientific">Rodentibacter trehalosifermentans</name>
    <dbReference type="NCBI Taxonomy" id="1908263"/>
    <lineage>
        <taxon>Bacteria</taxon>
        <taxon>Pseudomonadati</taxon>
        <taxon>Pseudomonadota</taxon>
        <taxon>Gammaproteobacteria</taxon>
        <taxon>Pasteurellales</taxon>
        <taxon>Pasteurellaceae</taxon>
        <taxon>Rodentibacter</taxon>
    </lineage>
</organism>
<dbReference type="EMBL" id="MLHL01000006">
    <property type="protein sequence ID" value="OOF50756.1"/>
    <property type="molecule type" value="Genomic_DNA"/>
</dbReference>
<gene>
    <name evidence="2" type="ORF">BKK52_00995</name>
</gene>
<dbReference type="InterPro" id="IPR027417">
    <property type="entry name" value="P-loop_NTPase"/>
</dbReference>
<dbReference type="Proteomes" id="UP000189161">
    <property type="component" value="Unassembled WGS sequence"/>
</dbReference>
<evidence type="ECO:0000313" key="2">
    <source>
        <dbReference type="EMBL" id="OOF50756.1"/>
    </source>
</evidence>
<dbReference type="AlphaFoldDB" id="A0A1V3J6R4"/>
<evidence type="ECO:0000313" key="3">
    <source>
        <dbReference type="Proteomes" id="UP000189161"/>
    </source>
</evidence>